<feature type="non-terminal residue" evidence="2">
    <location>
        <position position="1"/>
    </location>
</feature>
<evidence type="ECO:0000259" key="1">
    <source>
        <dbReference type="Pfam" id="PF08410"/>
    </source>
</evidence>
<dbReference type="EMBL" id="LAZR01017675">
    <property type="protein sequence ID" value="KKL99452.1"/>
    <property type="molecule type" value="Genomic_DNA"/>
</dbReference>
<dbReference type="Pfam" id="PF08410">
    <property type="entry name" value="DUF1737"/>
    <property type="match status" value="1"/>
</dbReference>
<protein>
    <recommendedName>
        <fullName evidence="1">DUF1737 domain-containing protein</fullName>
    </recommendedName>
</protein>
<name>A0A0F9JKG1_9ZZZZ</name>
<feature type="domain" description="DUF1737" evidence="1">
    <location>
        <begin position="1"/>
        <end position="46"/>
    </location>
</feature>
<accession>A0A0F9JKG1</accession>
<comment type="caution">
    <text evidence="2">The sequence shown here is derived from an EMBL/GenBank/DDBJ whole genome shotgun (WGS) entry which is preliminary data.</text>
</comment>
<gene>
    <name evidence="2" type="ORF">LCGC14_1814350</name>
</gene>
<evidence type="ECO:0000313" key="2">
    <source>
        <dbReference type="EMBL" id="KKL99452.1"/>
    </source>
</evidence>
<sequence>YKLLISKELNKLEDDVTQKLESGWKLYGNPIITKNYSFVIYGQAMTLELGSEHLPE</sequence>
<proteinExistence type="predicted"/>
<reference evidence="2" key="1">
    <citation type="journal article" date="2015" name="Nature">
        <title>Complex archaea that bridge the gap between prokaryotes and eukaryotes.</title>
        <authorList>
            <person name="Spang A."/>
            <person name="Saw J.H."/>
            <person name="Jorgensen S.L."/>
            <person name="Zaremba-Niedzwiedzka K."/>
            <person name="Martijn J."/>
            <person name="Lind A.E."/>
            <person name="van Eijk R."/>
            <person name="Schleper C."/>
            <person name="Guy L."/>
            <person name="Ettema T.J."/>
        </authorList>
    </citation>
    <scope>NUCLEOTIDE SEQUENCE</scope>
</reference>
<organism evidence="2">
    <name type="scientific">marine sediment metagenome</name>
    <dbReference type="NCBI Taxonomy" id="412755"/>
    <lineage>
        <taxon>unclassified sequences</taxon>
        <taxon>metagenomes</taxon>
        <taxon>ecological metagenomes</taxon>
    </lineage>
</organism>
<dbReference type="InterPro" id="IPR013619">
    <property type="entry name" value="DUF1737"/>
</dbReference>
<dbReference type="AlphaFoldDB" id="A0A0F9JKG1"/>